<dbReference type="AlphaFoldDB" id="A0AA38NXT3"/>
<reference evidence="3" key="1">
    <citation type="submission" date="2022-08" db="EMBL/GenBank/DDBJ databases">
        <authorList>
            <consortium name="DOE Joint Genome Institute"/>
            <person name="Min B."/>
            <person name="Riley R."/>
            <person name="Sierra-Patev S."/>
            <person name="Naranjo-Ortiz M."/>
            <person name="Looney B."/>
            <person name="Konkel Z."/>
            <person name="Slot J.C."/>
            <person name="Sakamoto Y."/>
            <person name="Steenwyk J.L."/>
            <person name="Rokas A."/>
            <person name="Carro J."/>
            <person name="Camarero S."/>
            <person name="Ferreira P."/>
            <person name="Molpeceres G."/>
            <person name="Ruiz-Duenas F.J."/>
            <person name="Serrano A."/>
            <person name="Henrissat B."/>
            <person name="Drula E."/>
            <person name="Hughes K.W."/>
            <person name="Mata J.L."/>
            <person name="Ishikawa N.K."/>
            <person name="Vargas-Isla R."/>
            <person name="Ushijima S."/>
            <person name="Smith C.A."/>
            <person name="Ahrendt S."/>
            <person name="Andreopoulos W."/>
            <person name="He G."/>
            <person name="Labutti K."/>
            <person name="Lipzen A."/>
            <person name="Ng V."/>
            <person name="Sandor L."/>
            <person name="Barry K."/>
            <person name="Martinez A.T."/>
            <person name="Xiao Y."/>
            <person name="Gibbons J.G."/>
            <person name="Terashima K."/>
            <person name="Hibbett D.S."/>
            <person name="Grigoriev I.V."/>
        </authorList>
    </citation>
    <scope>NUCLEOTIDE SEQUENCE</scope>
    <source>
        <strain evidence="3">TFB9207</strain>
    </source>
</reference>
<feature type="domain" description="Myb/SANT-like" evidence="2">
    <location>
        <begin position="111"/>
        <end position="207"/>
    </location>
</feature>
<feature type="region of interest" description="Disordered" evidence="1">
    <location>
        <begin position="63"/>
        <end position="108"/>
    </location>
</feature>
<keyword evidence="4" id="KW-1185">Reference proteome</keyword>
<dbReference type="EMBL" id="MU806943">
    <property type="protein sequence ID" value="KAJ3832491.1"/>
    <property type="molecule type" value="Genomic_DNA"/>
</dbReference>
<evidence type="ECO:0000256" key="1">
    <source>
        <dbReference type="SAM" id="MobiDB-lite"/>
    </source>
</evidence>
<accession>A0AA38NXT3</accession>
<dbReference type="Pfam" id="PF12776">
    <property type="entry name" value="Myb_DNA-bind_3"/>
    <property type="match status" value="1"/>
</dbReference>
<dbReference type="InterPro" id="IPR024752">
    <property type="entry name" value="Myb/SANT-like_dom"/>
</dbReference>
<name>A0AA38NXT3_9AGAR</name>
<organism evidence="3 4">
    <name type="scientific">Lentinula raphanica</name>
    <dbReference type="NCBI Taxonomy" id="153919"/>
    <lineage>
        <taxon>Eukaryota</taxon>
        <taxon>Fungi</taxon>
        <taxon>Dikarya</taxon>
        <taxon>Basidiomycota</taxon>
        <taxon>Agaricomycotina</taxon>
        <taxon>Agaricomycetes</taxon>
        <taxon>Agaricomycetidae</taxon>
        <taxon>Agaricales</taxon>
        <taxon>Marasmiineae</taxon>
        <taxon>Omphalotaceae</taxon>
        <taxon>Lentinula</taxon>
    </lineage>
</organism>
<proteinExistence type="predicted"/>
<dbReference type="PANTHER" id="PTHR47072:SF4">
    <property type="entry name" value="MYB_SANT-LIKE DOMAIN-CONTAINING PROTEIN"/>
    <property type="match status" value="1"/>
</dbReference>
<evidence type="ECO:0000313" key="3">
    <source>
        <dbReference type="EMBL" id="KAJ3832491.1"/>
    </source>
</evidence>
<evidence type="ECO:0000313" key="4">
    <source>
        <dbReference type="Proteomes" id="UP001163846"/>
    </source>
</evidence>
<dbReference type="PANTHER" id="PTHR47072">
    <property type="match status" value="1"/>
</dbReference>
<evidence type="ECO:0000259" key="2">
    <source>
        <dbReference type="Pfam" id="PF12776"/>
    </source>
</evidence>
<feature type="compositionally biased region" description="Low complexity" evidence="1">
    <location>
        <begin position="86"/>
        <end position="99"/>
    </location>
</feature>
<feature type="non-terminal residue" evidence="3">
    <location>
        <position position="209"/>
    </location>
</feature>
<protein>
    <recommendedName>
        <fullName evidence="2">Myb/SANT-like domain-containing protein</fullName>
    </recommendedName>
</protein>
<dbReference type="Proteomes" id="UP001163846">
    <property type="component" value="Unassembled WGS sequence"/>
</dbReference>
<comment type="caution">
    <text evidence="3">The sequence shown here is derived from an EMBL/GenBank/DDBJ whole genome shotgun (WGS) entry which is preliminary data.</text>
</comment>
<gene>
    <name evidence="3" type="ORF">F5878DRAFT_646736</name>
</gene>
<sequence length="209" mass="23153">MSVTCDNVTANTSMIDELEFLLPNFPGQKAHVRCFAHTVNLTAKGVLRPFEPVKALFCKNSTASKENTDPKTPAPKSRVSSEKPQSKNPSKSANNSSAPEKLPRRRAIFSEDDDRVMITVLLEQKLEGMASDNGGWKKPAINAVVVALEGSELTSGGSPKTFRSVQDHYSKLKNDYRVFKELASISGWGWDPENHRVQASEEQWNTYLA</sequence>